<keyword evidence="1" id="KW-0560">Oxidoreductase</keyword>
<evidence type="ECO:0000259" key="2">
    <source>
        <dbReference type="PROSITE" id="PS50206"/>
    </source>
</evidence>
<evidence type="ECO:0000313" key="3">
    <source>
        <dbReference type="EMBL" id="TDN93840.1"/>
    </source>
</evidence>
<dbReference type="GO" id="GO:0006400">
    <property type="term" value="P:tRNA modification"/>
    <property type="evidence" value="ECO:0007669"/>
    <property type="project" value="UniProtKB-UniRule"/>
</dbReference>
<comment type="function">
    <text evidence="1">Catalyzes oxygen-dependent 5-hydroxyuridine (ho5U) modification at position 34 in tRNAs.</text>
</comment>
<dbReference type="Pfam" id="PF00581">
    <property type="entry name" value="Rhodanese"/>
    <property type="match status" value="1"/>
</dbReference>
<dbReference type="InterPro" id="IPR020936">
    <property type="entry name" value="TrhO"/>
</dbReference>
<dbReference type="EMBL" id="SNWF01000004">
    <property type="protein sequence ID" value="TDN93840.1"/>
    <property type="molecule type" value="Genomic_DNA"/>
</dbReference>
<dbReference type="Proteomes" id="UP000294737">
    <property type="component" value="Unassembled WGS sequence"/>
</dbReference>
<dbReference type="PANTHER" id="PTHR43268">
    <property type="entry name" value="THIOSULFATE SULFURTRANSFERASE/RHODANESE-LIKE DOMAIN-CONTAINING PROTEIN 2"/>
    <property type="match status" value="1"/>
</dbReference>
<dbReference type="InterPro" id="IPR001763">
    <property type="entry name" value="Rhodanese-like_dom"/>
</dbReference>
<dbReference type="CDD" id="cd01518">
    <property type="entry name" value="RHOD_YceA"/>
    <property type="match status" value="1"/>
</dbReference>
<dbReference type="Gene3D" id="3.30.70.100">
    <property type="match status" value="1"/>
</dbReference>
<organism evidence="3 4">
    <name type="scientific">Herminiimonas fonticola</name>
    <dbReference type="NCBI Taxonomy" id="303380"/>
    <lineage>
        <taxon>Bacteria</taxon>
        <taxon>Pseudomonadati</taxon>
        <taxon>Pseudomonadota</taxon>
        <taxon>Betaproteobacteria</taxon>
        <taxon>Burkholderiales</taxon>
        <taxon>Oxalobacteraceae</taxon>
        <taxon>Herminiimonas</taxon>
    </lineage>
</organism>
<gene>
    <name evidence="1" type="primary">trhO</name>
    <name evidence="3" type="ORF">EV677_0375</name>
</gene>
<dbReference type="GO" id="GO:0016705">
    <property type="term" value="F:oxidoreductase activity, acting on paired donors, with incorporation or reduction of molecular oxygen"/>
    <property type="evidence" value="ECO:0007669"/>
    <property type="project" value="UniProtKB-UniRule"/>
</dbReference>
<dbReference type="InterPro" id="IPR036873">
    <property type="entry name" value="Rhodanese-like_dom_sf"/>
</dbReference>
<dbReference type="OrthoDB" id="9778326at2"/>
<dbReference type="SUPFAM" id="SSF52821">
    <property type="entry name" value="Rhodanese/Cell cycle control phosphatase"/>
    <property type="match status" value="1"/>
</dbReference>
<dbReference type="RefSeq" id="WP_112990532.1">
    <property type="nucleotide sequence ID" value="NZ_PTLZ01000001.1"/>
</dbReference>
<dbReference type="Pfam" id="PF17773">
    <property type="entry name" value="UPF0176_N"/>
    <property type="match status" value="1"/>
</dbReference>
<dbReference type="EC" id="1.14.-.-" evidence="1"/>
<feature type="domain" description="Rhodanese" evidence="2">
    <location>
        <begin position="133"/>
        <end position="228"/>
    </location>
</feature>
<sequence>MNQTQTLAATPLLHTAFYKFVALADADAVVTRLRELTGDLLGSILVADEGINGVLAGTHAAVDAFEQALRSDAFFNGKFADIAFKHSACDTAPFARMKVHRKSEIVYLGVNGVDAVSKSGIDVSPEEWRELIAQDDVVVIDNRNSFEFKLGKFKNAIDPGVDNFRDFPKYIEEHVPQWQADGKRVAMYCTGGIRCEKTSAWMLDMGVPVYQLEGGVLNYFEKMPDAEKDWEGECFVFDNRIALDTKLQETATTLEDVYGGVPEWEWRLQRAKRLDEDSE</sequence>
<comment type="caution">
    <text evidence="3">The sequence shown here is derived from an EMBL/GenBank/DDBJ whole genome shotgun (WGS) entry which is preliminary data.</text>
</comment>
<dbReference type="Gene3D" id="3.40.250.10">
    <property type="entry name" value="Rhodanese-like domain"/>
    <property type="match status" value="1"/>
</dbReference>
<name>A0A4R6GHK7_9BURK</name>
<dbReference type="InterPro" id="IPR040503">
    <property type="entry name" value="TRHO_N"/>
</dbReference>
<comment type="catalytic activity">
    <reaction evidence="1">
        <text>uridine(34) in tRNA + AH2 + O2 = 5-hydroxyuridine(34) in tRNA + A + H2O</text>
        <dbReference type="Rhea" id="RHEA:64224"/>
        <dbReference type="Rhea" id="RHEA-COMP:11727"/>
        <dbReference type="Rhea" id="RHEA-COMP:13381"/>
        <dbReference type="ChEBI" id="CHEBI:13193"/>
        <dbReference type="ChEBI" id="CHEBI:15377"/>
        <dbReference type="ChEBI" id="CHEBI:15379"/>
        <dbReference type="ChEBI" id="CHEBI:17499"/>
        <dbReference type="ChEBI" id="CHEBI:65315"/>
        <dbReference type="ChEBI" id="CHEBI:136877"/>
    </reaction>
</comment>
<accession>A0A4R6GHK7</accession>
<keyword evidence="1" id="KW-0819">tRNA processing</keyword>
<evidence type="ECO:0000313" key="4">
    <source>
        <dbReference type="Proteomes" id="UP000294737"/>
    </source>
</evidence>
<dbReference type="PANTHER" id="PTHR43268:SF3">
    <property type="entry name" value="RHODANESE-LIKE DOMAIN-CONTAINING PROTEIN 7-RELATED"/>
    <property type="match status" value="1"/>
</dbReference>
<dbReference type="PROSITE" id="PS50206">
    <property type="entry name" value="RHODANESE_3"/>
    <property type="match status" value="1"/>
</dbReference>
<dbReference type="HAMAP" id="MF_00469">
    <property type="entry name" value="TrhO"/>
    <property type="match status" value="1"/>
</dbReference>
<keyword evidence="4" id="KW-1185">Reference proteome</keyword>
<reference evidence="3 4" key="1">
    <citation type="submission" date="2019-03" db="EMBL/GenBank/DDBJ databases">
        <title>Genomic Encyclopedia of Type Strains, Phase IV (KMG-IV): sequencing the most valuable type-strain genomes for metagenomic binning, comparative biology and taxonomic classification.</title>
        <authorList>
            <person name="Goeker M."/>
        </authorList>
    </citation>
    <scope>NUCLEOTIDE SEQUENCE [LARGE SCALE GENOMIC DNA]</scope>
    <source>
        <strain evidence="3 4">DSM 18555</strain>
    </source>
</reference>
<proteinExistence type="inferred from homology"/>
<dbReference type="SMART" id="SM00450">
    <property type="entry name" value="RHOD"/>
    <property type="match status" value="1"/>
</dbReference>
<protein>
    <recommendedName>
        <fullName evidence="1">tRNA uridine(34) hydroxylase</fullName>
        <ecNumber evidence="1">1.14.-.-</ecNumber>
    </recommendedName>
    <alternativeName>
        <fullName evidence="1">tRNA hydroxylation protein O</fullName>
    </alternativeName>
</protein>
<evidence type="ECO:0000256" key="1">
    <source>
        <dbReference type="HAMAP-Rule" id="MF_00469"/>
    </source>
</evidence>
<dbReference type="AlphaFoldDB" id="A0A4R6GHK7"/>
<comment type="similarity">
    <text evidence="1">Belongs to the TrhO family.</text>
</comment>